<dbReference type="InterPro" id="IPR000182">
    <property type="entry name" value="GNAT_dom"/>
</dbReference>
<dbReference type="EMBL" id="FNAG01000002">
    <property type="protein sequence ID" value="SDD45926.1"/>
    <property type="molecule type" value="Genomic_DNA"/>
</dbReference>
<keyword evidence="2" id="KW-0808">Transferase</keyword>
<dbReference type="PROSITE" id="PS51186">
    <property type="entry name" value="GNAT"/>
    <property type="match status" value="1"/>
</dbReference>
<name>A0A1G6UZ68_9GAMM</name>
<gene>
    <name evidence="2" type="ORF">SAMN04488509_102537</name>
</gene>
<organism evidence="2 3">
    <name type="scientific">Aquimonas voraii</name>
    <dbReference type="NCBI Taxonomy" id="265719"/>
    <lineage>
        <taxon>Bacteria</taxon>
        <taxon>Pseudomonadati</taxon>
        <taxon>Pseudomonadota</taxon>
        <taxon>Gammaproteobacteria</taxon>
        <taxon>Lysobacterales</taxon>
        <taxon>Lysobacteraceae</taxon>
        <taxon>Aquimonas</taxon>
    </lineage>
</organism>
<sequence>MPCPTSPRLRFDELDPDDADFILRLTNSEGWLRYIGDRGVRSREDAIRYIEDGPRRLYRECGYGLWRISRIDDRTPMGLCGLVRRDSLPGPDLGFAFLPEFWGAGYAREAAQASLDFAREQLRLPSLLAICQTDNAASLKLLEAIGFTRVEPFTQEDGHQLWRLEVAWTRADATDREVVGTAAAALDR</sequence>
<dbReference type="InterPro" id="IPR016181">
    <property type="entry name" value="Acyl_CoA_acyltransferase"/>
</dbReference>
<feature type="domain" description="N-acetyltransferase" evidence="1">
    <location>
        <begin position="9"/>
        <end position="167"/>
    </location>
</feature>
<dbReference type="RefSeq" id="WP_176764051.1">
    <property type="nucleotide sequence ID" value="NZ_FNAG01000002.1"/>
</dbReference>
<dbReference type="Proteomes" id="UP000199603">
    <property type="component" value="Unassembled WGS sequence"/>
</dbReference>
<keyword evidence="3" id="KW-1185">Reference proteome</keyword>
<dbReference type="AlphaFoldDB" id="A0A1G6UZ68"/>
<proteinExistence type="predicted"/>
<reference evidence="2 3" key="1">
    <citation type="submission" date="2016-10" db="EMBL/GenBank/DDBJ databases">
        <authorList>
            <person name="de Groot N.N."/>
        </authorList>
    </citation>
    <scope>NUCLEOTIDE SEQUENCE [LARGE SCALE GENOMIC DNA]</scope>
    <source>
        <strain evidence="2 3">DSM 16957</strain>
    </source>
</reference>
<dbReference type="STRING" id="265719.SAMN04488509_102537"/>
<dbReference type="PANTHER" id="PTHR43792">
    <property type="entry name" value="GNAT FAMILY, PUTATIVE (AFU_ORTHOLOGUE AFUA_3G00765)-RELATED-RELATED"/>
    <property type="match status" value="1"/>
</dbReference>
<dbReference type="GO" id="GO:0016747">
    <property type="term" value="F:acyltransferase activity, transferring groups other than amino-acyl groups"/>
    <property type="evidence" value="ECO:0007669"/>
    <property type="project" value="InterPro"/>
</dbReference>
<dbReference type="SUPFAM" id="SSF55729">
    <property type="entry name" value="Acyl-CoA N-acyltransferases (Nat)"/>
    <property type="match status" value="1"/>
</dbReference>
<dbReference type="Gene3D" id="3.40.630.30">
    <property type="match status" value="1"/>
</dbReference>
<evidence type="ECO:0000313" key="2">
    <source>
        <dbReference type="EMBL" id="SDD45926.1"/>
    </source>
</evidence>
<evidence type="ECO:0000259" key="1">
    <source>
        <dbReference type="PROSITE" id="PS51186"/>
    </source>
</evidence>
<accession>A0A1G6UZ68</accession>
<evidence type="ECO:0000313" key="3">
    <source>
        <dbReference type="Proteomes" id="UP000199603"/>
    </source>
</evidence>
<dbReference type="InterPro" id="IPR051531">
    <property type="entry name" value="N-acetyltransferase"/>
</dbReference>
<dbReference type="PANTHER" id="PTHR43792:SF1">
    <property type="entry name" value="N-ACETYLTRANSFERASE DOMAIN-CONTAINING PROTEIN"/>
    <property type="match status" value="1"/>
</dbReference>
<dbReference type="Pfam" id="PF13302">
    <property type="entry name" value="Acetyltransf_3"/>
    <property type="match status" value="1"/>
</dbReference>
<protein>
    <submittedName>
        <fullName evidence="2">Protein N-acetyltransferase, RimJ/RimL family</fullName>
    </submittedName>
</protein>